<dbReference type="PROSITE" id="PS50850">
    <property type="entry name" value="MFS"/>
    <property type="match status" value="1"/>
</dbReference>
<feature type="transmembrane region" description="Helical" evidence="6">
    <location>
        <begin position="387"/>
        <end position="405"/>
    </location>
</feature>
<dbReference type="KEGG" id="arep:ID810_08110"/>
<dbReference type="GO" id="GO:0005886">
    <property type="term" value="C:plasma membrane"/>
    <property type="evidence" value="ECO:0007669"/>
    <property type="project" value="UniProtKB-SubCell"/>
</dbReference>
<feature type="domain" description="Major facilitator superfamily (MFS) profile" evidence="7">
    <location>
        <begin position="8"/>
        <end position="487"/>
    </location>
</feature>
<evidence type="ECO:0000256" key="1">
    <source>
        <dbReference type="ARBA" id="ARBA00004651"/>
    </source>
</evidence>
<feature type="transmembrane region" description="Helical" evidence="6">
    <location>
        <begin position="459"/>
        <end position="483"/>
    </location>
</feature>
<dbReference type="PANTHER" id="PTHR42718:SF39">
    <property type="entry name" value="ACTINORHODIN TRANSPORTER-RELATED"/>
    <property type="match status" value="1"/>
</dbReference>
<feature type="transmembrane region" description="Helical" evidence="6">
    <location>
        <begin position="434"/>
        <end position="453"/>
    </location>
</feature>
<dbReference type="InterPro" id="IPR011701">
    <property type="entry name" value="MFS"/>
</dbReference>
<evidence type="ECO:0000256" key="5">
    <source>
        <dbReference type="SAM" id="MobiDB-lite"/>
    </source>
</evidence>
<feature type="transmembrane region" description="Helical" evidence="6">
    <location>
        <begin position="296"/>
        <end position="318"/>
    </location>
</feature>
<evidence type="ECO:0000313" key="9">
    <source>
        <dbReference type="Proteomes" id="UP000594637"/>
    </source>
</evidence>
<feature type="transmembrane region" description="Helical" evidence="6">
    <location>
        <begin position="359"/>
        <end position="381"/>
    </location>
</feature>
<dbReference type="PANTHER" id="PTHR42718">
    <property type="entry name" value="MAJOR FACILITATOR SUPERFAMILY MULTIDRUG TRANSPORTER MFSC"/>
    <property type="match status" value="1"/>
</dbReference>
<evidence type="ECO:0000256" key="3">
    <source>
        <dbReference type="ARBA" id="ARBA00022989"/>
    </source>
</evidence>
<keyword evidence="2 6" id="KW-0812">Transmembrane</keyword>
<feature type="transmembrane region" description="Helical" evidence="6">
    <location>
        <begin position="164"/>
        <end position="183"/>
    </location>
</feature>
<feature type="transmembrane region" description="Helical" evidence="6">
    <location>
        <begin position="132"/>
        <end position="158"/>
    </location>
</feature>
<organism evidence="8 9">
    <name type="scientific">Actinomyces respiraculi</name>
    <dbReference type="NCBI Taxonomy" id="2744574"/>
    <lineage>
        <taxon>Bacteria</taxon>
        <taxon>Bacillati</taxon>
        <taxon>Actinomycetota</taxon>
        <taxon>Actinomycetes</taxon>
        <taxon>Actinomycetales</taxon>
        <taxon>Actinomycetaceae</taxon>
        <taxon>Actinomyces</taxon>
    </lineage>
</organism>
<dbReference type="PRINTS" id="PR01036">
    <property type="entry name" value="TCRTETB"/>
</dbReference>
<reference evidence="8 9" key="1">
    <citation type="submission" date="2020-11" db="EMBL/GenBank/DDBJ databases">
        <title>Actinomyces sp. ZJ750.</title>
        <authorList>
            <person name="Zhou J."/>
        </authorList>
    </citation>
    <scope>NUCLEOTIDE SEQUENCE [LARGE SCALE GENOMIC DNA]</scope>
    <source>
        <strain evidence="8 9">ZJ750</strain>
    </source>
</reference>
<accession>A0A7T0LMS0</accession>
<dbReference type="InterPro" id="IPR036259">
    <property type="entry name" value="MFS_trans_sf"/>
</dbReference>
<protein>
    <submittedName>
        <fullName evidence="8">MFS transporter</fullName>
    </submittedName>
</protein>
<dbReference type="AlphaFoldDB" id="A0A7T0LMS0"/>
<dbReference type="Gene3D" id="1.20.1720.10">
    <property type="entry name" value="Multidrug resistance protein D"/>
    <property type="match status" value="1"/>
</dbReference>
<feature type="transmembrane region" description="Helical" evidence="6">
    <location>
        <begin position="44"/>
        <end position="62"/>
    </location>
</feature>
<proteinExistence type="predicted"/>
<feature type="transmembrane region" description="Helical" evidence="6">
    <location>
        <begin position="254"/>
        <end position="275"/>
    </location>
</feature>
<evidence type="ECO:0000256" key="6">
    <source>
        <dbReference type="SAM" id="Phobius"/>
    </source>
</evidence>
<evidence type="ECO:0000256" key="2">
    <source>
        <dbReference type="ARBA" id="ARBA00022692"/>
    </source>
</evidence>
<keyword evidence="4 6" id="KW-0472">Membrane</keyword>
<feature type="transmembrane region" description="Helical" evidence="6">
    <location>
        <begin position="7"/>
        <end position="32"/>
    </location>
</feature>
<dbReference type="InterPro" id="IPR020846">
    <property type="entry name" value="MFS_dom"/>
</dbReference>
<evidence type="ECO:0000259" key="7">
    <source>
        <dbReference type="PROSITE" id="PS50850"/>
    </source>
</evidence>
<keyword evidence="9" id="KW-1185">Reference proteome</keyword>
<evidence type="ECO:0000313" key="8">
    <source>
        <dbReference type="EMBL" id="QPL06646.1"/>
    </source>
</evidence>
<feature type="region of interest" description="Disordered" evidence="5">
    <location>
        <begin position="194"/>
        <end position="216"/>
    </location>
</feature>
<feature type="transmembrane region" description="Helical" evidence="6">
    <location>
        <begin position="74"/>
        <end position="97"/>
    </location>
</feature>
<name>A0A7T0LMS0_9ACTO</name>
<feature type="compositionally biased region" description="Gly residues" evidence="5">
    <location>
        <begin position="207"/>
        <end position="216"/>
    </location>
</feature>
<feature type="transmembrane region" description="Helical" evidence="6">
    <location>
        <begin position="330"/>
        <end position="352"/>
    </location>
</feature>
<dbReference type="Pfam" id="PF07690">
    <property type="entry name" value="MFS_1"/>
    <property type="match status" value="1"/>
</dbReference>
<evidence type="ECO:0000256" key="4">
    <source>
        <dbReference type="ARBA" id="ARBA00023136"/>
    </source>
</evidence>
<dbReference type="Proteomes" id="UP000594637">
    <property type="component" value="Chromosome"/>
</dbReference>
<dbReference type="Gene3D" id="1.20.1250.20">
    <property type="entry name" value="MFS general substrate transporter like domains"/>
    <property type="match status" value="1"/>
</dbReference>
<keyword evidence="3 6" id="KW-1133">Transmembrane helix</keyword>
<feature type="transmembrane region" description="Helical" evidence="6">
    <location>
        <begin position="228"/>
        <end position="248"/>
    </location>
</feature>
<dbReference type="CDD" id="cd17321">
    <property type="entry name" value="MFS_MMR_MDR_like"/>
    <property type="match status" value="1"/>
</dbReference>
<dbReference type="SUPFAM" id="SSF103473">
    <property type="entry name" value="MFS general substrate transporter"/>
    <property type="match status" value="1"/>
</dbReference>
<comment type="subcellular location">
    <subcellularLocation>
        <location evidence="1">Cell membrane</location>
        <topology evidence="1">Multi-pass membrane protein</topology>
    </subcellularLocation>
</comment>
<dbReference type="EMBL" id="CP063989">
    <property type="protein sequence ID" value="QPL06646.1"/>
    <property type="molecule type" value="Genomic_DNA"/>
</dbReference>
<sequence length="492" mass="50115">MSPEQKAVLAVLLIPAFASLLSVSSVNVLLTVIQESLGASASGLQWVIAGYSLVFGVLLVAAGRAGDVLGRARLFVIGLTLFGLGSLGCALAGSISLLNLSRVVMGVGAGLFNPQVTGMIQRVFPGPMRGRAFGWFGAAIGVSIALGPVMSGVLLQVLGDDVGWRVSFAVNTPIAAAGVLAAWKVLPASTWRGASTQEAPGAPGTPGLQGTGAQPVGGGPLRADVDPVGMLLLATSMLLLMLPFVSLGAEASGLASALGGVACLGAWTAWERWYLARGREPMVDLRLFSRRSFSGGCLVIAVHFFGTTSIWIVVAQYIQQGLGRSALTTGIVGLPSALIGAVLAPVVGRYVLRAGRAMVLTGIGVVIVGLAVSAWAVEIQIDDSHGVWVLALTLTLVGIGQTLVVGPNQTLSLMDVPLRYAGTAGGVLQTGQRLGTAMGVAVISSLAFTVAASSGWERALIISVLAIIASLLVAGAVAVVDIVGARRETRTD</sequence>
<gene>
    <name evidence="8" type="ORF">ID810_08110</name>
</gene>
<dbReference type="GO" id="GO:0022857">
    <property type="term" value="F:transmembrane transporter activity"/>
    <property type="evidence" value="ECO:0007669"/>
    <property type="project" value="InterPro"/>
</dbReference>